<feature type="transmembrane region" description="Helical" evidence="13">
    <location>
        <begin position="41"/>
        <end position="60"/>
    </location>
</feature>
<dbReference type="Proteomes" id="UP000068067">
    <property type="component" value="Chromosome"/>
</dbReference>
<gene>
    <name evidence="15" type="ORF">CDES_12345</name>
</gene>
<evidence type="ECO:0000256" key="6">
    <source>
        <dbReference type="ARBA" id="ARBA00022737"/>
    </source>
</evidence>
<dbReference type="PROSITE" id="PS50035">
    <property type="entry name" value="PLD"/>
    <property type="match status" value="2"/>
</dbReference>
<reference evidence="15 16" key="1">
    <citation type="submission" date="2014-08" db="EMBL/GenBank/DDBJ databases">
        <title>Complete genome sequence of Corynebacterium deserti GIMN1.010 (=DSM 45689), isolated from desert sand in western China.</title>
        <authorList>
            <person name="Ruckert C."/>
            <person name="Albersmeier A."/>
            <person name="Kalinowski J."/>
        </authorList>
    </citation>
    <scope>NUCLEOTIDE SEQUENCE [LARGE SCALE GENOMIC DNA]</scope>
    <source>
        <strain evidence="15 16">GIMN1.010</strain>
    </source>
</reference>
<evidence type="ECO:0000256" key="8">
    <source>
        <dbReference type="ARBA" id="ARBA00023098"/>
    </source>
</evidence>
<evidence type="ECO:0000256" key="12">
    <source>
        <dbReference type="NCBIfam" id="TIGR04265"/>
    </source>
</evidence>
<dbReference type="InterPro" id="IPR001736">
    <property type="entry name" value="PLipase_D/transphosphatidylase"/>
</dbReference>
<sequence>MSFEINLETWQTIGLIIDYSIKILAIGYVPEGRRPSSSTAWLLAILLLPYVGLPLFLLMGSPYINRRRHRIQQEVNDLIENVHDDVPDIPEGMQVSREVESVIKLNRRLTRMPAVTGNNLGMYPDYHASLQRMTQAIDEAKEYIHVEIYIMAWDECTQPFFDALRRAHQRGVTVRLLFDHVGSWKYPGYRRLKKELNSIGFAWYLMLPLQPWRLRFRRPDLRNHRKMLIIDGQTGFIGSQNLIAPNYLQRKNIRVGREWMDLMVEMSGPIVSSMEMIFAGDWYVESNEALDIRDHEEAHGYIENTSRDSQTNLVQLIPSGPGYTTEPNLRMFNSIVHHAKERLILCSPYFIPDESLLEAVTSACYRGVRVELLVSQQADQFAIDHAQSSYYQALLEAGVKIYQFPKPTVLHTKYVLADPDSPDNEPLGVVGSSNLDIRSFGLNYEISMMIAKGNLIQELNELTATYREKCIKLTLEKWNERSWGRRYVDNLMRLTSALQ</sequence>
<comment type="subcellular location">
    <subcellularLocation>
        <location evidence="1">Cell membrane</location>
        <topology evidence="1">Multi-pass membrane protein</topology>
    </subcellularLocation>
</comment>
<evidence type="ECO:0000256" key="7">
    <source>
        <dbReference type="ARBA" id="ARBA00022989"/>
    </source>
</evidence>
<feature type="domain" description="PLD phosphodiesterase" evidence="14">
    <location>
        <begin position="219"/>
        <end position="246"/>
    </location>
</feature>
<evidence type="ECO:0000256" key="3">
    <source>
        <dbReference type="ARBA" id="ARBA00022516"/>
    </source>
</evidence>
<dbReference type="GO" id="GO:0032049">
    <property type="term" value="P:cardiolipin biosynthetic process"/>
    <property type="evidence" value="ECO:0007669"/>
    <property type="project" value="UniProtKB-UniRule"/>
</dbReference>
<evidence type="ECO:0000259" key="14">
    <source>
        <dbReference type="PROSITE" id="PS50035"/>
    </source>
</evidence>
<evidence type="ECO:0000256" key="9">
    <source>
        <dbReference type="ARBA" id="ARBA00023136"/>
    </source>
</evidence>
<dbReference type="KEGG" id="cdx:CDES_12345"/>
<keyword evidence="10" id="KW-0594">Phospholipid biosynthesis</keyword>
<dbReference type="GO" id="GO:0005886">
    <property type="term" value="C:plasma membrane"/>
    <property type="evidence" value="ECO:0007669"/>
    <property type="project" value="UniProtKB-SubCell"/>
</dbReference>
<dbReference type="RefSeq" id="WP_053545717.1">
    <property type="nucleotide sequence ID" value="NZ_CP009220.1"/>
</dbReference>
<evidence type="ECO:0000313" key="15">
    <source>
        <dbReference type="EMBL" id="ALC06817.1"/>
    </source>
</evidence>
<keyword evidence="7 13" id="KW-1133">Transmembrane helix</keyword>
<feature type="domain" description="PLD phosphodiesterase" evidence="14">
    <location>
        <begin position="406"/>
        <end position="439"/>
    </location>
</feature>
<dbReference type="SUPFAM" id="SSF56024">
    <property type="entry name" value="Phospholipase D/nuclease"/>
    <property type="match status" value="2"/>
</dbReference>
<evidence type="ECO:0000256" key="11">
    <source>
        <dbReference type="ARBA" id="ARBA00023264"/>
    </source>
</evidence>
<keyword evidence="6" id="KW-0677">Repeat</keyword>
<dbReference type="PATRIC" id="fig|931089.4.peg.2495"/>
<keyword evidence="5 13" id="KW-0812">Transmembrane</keyword>
<dbReference type="EC" id="2.7.8.-" evidence="12"/>
<dbReference type="SMART" id="SM00155">
    <property type="entry name" value="PLDc"/>
    <property type="match status" value="2"/>
</dbReference>
<dbReference type="InterPro" id="IPR025202">
    <property type="entry name" value="PLD-like_dom"/>
</dbReference>
<keyword evidence="11" id="KW-1208">Phospholipid metabolism</keyword>
<keyword evidence="2" id="KW-1003">Cell membrane</keyword>
<dbReference type="InterPro" id="IPR022924">
    <property type="entry name" value="Cardiolipin_synthase"/>
</dbReference>
<evidence type="ECO:0000313" key="16">
    <source>
        <dbReference type="Proteomes" id="UP000068067"/>
    </source>
</evidence>
<dbReference type="STRING" id="931089.CDES_12345"/>
<dbReference type="Gene3D" id="3.30.870.10">
    <property type="entry name" value="Endonuclease Chain A"/>
    <property type="match status" value="2"/>
</dbReference>
<dbReference type="PANTHER" id="PTHR21248:SF22">
    <property type="entry name" value="PHOSPHOLIPASE D"/>
    <property type="match status" value="1"/>
</dbReference>
<keyword evidence="9 13" id="KW-0472">Membrane</keyword>
<dbReference type="AlphaFoldDB" id="A0A0M4CRN3"/>
<evidence type="ECO:0000256" key="4">
    <source>
        <dbReference type="ARBA" id="ARBA00022679"/>
    </source>
</evidence>
<dbReference type="Pfam" id="PF13091">
    <property type="entry name" value="PLDc_2"/>
    <property type="match status" value="2"/>
</dbReference>
<accession>A0A0M4CRN3</accession>
<dbReference type="EMBL" id="CP009220">
    <property type="protein sequence ID" value="ALC06817.1"/>
    <property type="molecule type" value="Genomic_DNA"/>
</dbReference>
<feature type="transmembrane region" description="Helical" evidence="13">
    <location>
        <begin position="12"/>
        <end position="29"/>
    </location>
</feature>
<keyword evidence="3" id="KW-0444">Lipid biosynthesis</keyword>
<dbReference type="OrthoDB" id="9762009at2"/>
<evidence type="ECO:0000256" key="5">
    <source>
        <dbReference type="ARBA" id="ARBA00022692"/>
    </source>
</evidence>
<evidence type="ECO:0000256" key="2">
    <source>
        <dbReference type="ARBA" id="ARBA00022475"/>
    </source>
</evidence>
<evidence type="ECO:0000256" key="13">
    <source>
        <dbReference type="SAM" id="Phobius"/>
    </source>
</evidence>
<evidence type="ECO:0000256" key="10">
    <source>
        <dbReference type="ARBA" id="ARBA00023209"/>
    </source>
</evidence>
<dbReference type="PANTHER" id="PTHR21248">
    <property type="entry name" value="CARDIOLIPIN SYNTHASE"/>
    <property type="match status" value="1"/>
</dbReference>
<dbReference type="InterPro" id="IPR027379">
    <property type="entry name" value="CLS_N"/>
</dbReference>
<dbReference type="Pfam" id="PF13396">
    <property type="entry name" value="PLDc_N"/>
    <property type="match status" value="1"/>
</dbReference>
<protein>
    <recommendedName>
        <fullName evidence="12">Cardiolipin synthase</fullName>
        <ecNumber evidence="12">2.7.8.-</ecNumber>
    </recommendedName>
</protein>
<keyword evidence="4" id="KW-0808">Transferase</keyword>
<dbReference type="GO" id="GO:0008808">
    <property type="term" value="F:cardiolipin synthase activity"/>
    <property type="evidence" value="ECO:0007669"/>
    <property type="project" value="UniProtKB-UniRule"/>
</dbReference>
<name>A0A0M4CRN3_9CORY</name>
<keyword evidence="8" id="KW-0443">Lipid metabolism</keyword>
<keyword evidence="16" id="KW-1185">Reference proteome</keyword>
<dbReference type="CDD" id="cd09152">
    <property type="entry name" value="PLDc_EcCLS_like_1"/>
    <property type="match status" value="1"/>
</dbReference>
<organism evidence="15 16">
    <name type="scientific">Corynebacterium deserti GIMN1.010</name>
    <dbReference type="NCBI Taxonomy" id="931089"/>
    <lineage>
        <taxon>Bacteria</taxon>
        <taxon>Bacillati</taxon>
        <taxon>Actinomycetota</taxon>
        <taxon>Actinomycetes</taxon>
        <taxon>Mycobacteriales</taxon>
        <taxon>Corynebacteriaceae</taxon>
        <taxon>Corynebacterium</taxon>
    </lineage>
</organism>
<dbReference type="NCBIfam" id="TIGR04265">
    <property type="entry name" value="bac_cardiolipin"/>
    <property type="match status" value="1"/>
</dbReference>
<evidence type="ECO:0000256" key="1">
    <source>
        <dbReference type="ARBA" id="ARBA00004651"/>
    </source>
</evidence>
<proteinExistence type="predicted"/>